<proteinExistence type="predicted"/>
<feature type="region of interest" description="Disordered" evidence="1">
    <location>
        <begin position="119"/>
        <end position="138"/>
    </location>
</feature>
<dbReference type="EMBL" id="SRXU01000001">
    <property type="protein sequence ID" value="TGX46121.1"/>
    <property type="molecule type" value="Genomic_DNA"/>
</dbReference>
<dbReference type="Proteomes" id="UP000309848">
    <property type="component" value="Unassembled WGS sequence"/>
</dbReference>
<reference evidence="3 4" key="1">
    <citation type="submission" date="2019-04" db="EMBL/GenBank/DDBJ databases">
        <title>Sphingomonas psychrotolerans sp. nov., isolated from soil in the Tianshan Mountains, Xinjiang, China.</title>
        <authorList>
            <person name="Luo Y."/>
            <person name="Sheng H."/>
        </authorList>
    </citation>
    <scope>NUCLEOTIDE SEQUENCE [LARGE SCALE GENOMIC DNA]</scope>
    <source>
        <strain evidence="3 4">KIS18-15</strain>
    </source>
</reference>
<evidence type="ECO:0000313" key="4">
    <source>
        <dbReference type="Proteomes" id="UP000309848"/>
    </source>
</evidence>
<organism evidence="3 4">
    <name type="scientific">Sphingomonas naasensis</name>
    <dbReference type="NCBI Taxonomy" id="1344951"/>
    <lineage>
        <taxon>Bacteria</taxon>
        <taxon>Pseudomonadati</taxon>
        <taxon>Pseudomonadota</taxon>
        <taxon>Alphaproteobacteria</taxon>
        <taxon>Sphingomonadales</taxon>
        <taxon>Sphingomonadaceae</taxon>
        <taxon>Sphingomonas</taxon>
    </lineage>
</organism>
<protein>
    <submittedName>
        <fullName evidence="3">Uncharacterized protein</fullName>
    </submittedName>
</protein>
<feature type="transmembrane region" description="Helical" evidence="2">
    <location>
        <begin position="265"/>
        <end position="284"/>
    </location>
</feature>
<dbReference type="RefSeq" id="WP_135982625.1">
    <property type="nucleotide sequence ID" value="NZ_JAASQM010000001.1"/>
</dbReference>
<gene>
    <name evidence="3" type="ORF">E5A74_02850</name>
</gene>
<evidence type="ECO:0000313" key="3">
    <source>
        <dbReference type="EMBL" id="TGX46121.1"/>
    </source>
</evidence>
<dbReference type="OrthoDB" id="7595602at2"/>
<keyword evidence="4" id="KW-1185">Reference proteome</keyword>
<name>A0A4S1WRV6_9SPHN</name>
<evidence type="ECO:0000256" key="1">
    <source>
        <dbReference type="SAM" id="MobiDB-lite"/>
    </source>
</evidence>
<keyword evidence="2" id="KW-0472">Membrane</keyword>
<comment type="caution">
    <text evidence="3">The sequence shown here is derived from an EMBL/GenBank/DDBJ whole genome shotgun (WGS) entry which is preliminary data.</text>
</comment>
<dbReference type="AlphaFoldDB" id="A0A4S1WRV6"/>
<keyword evidence="2" id="KW-0812">Transmembrane</keyword>
<keyword evidence="2" id="KW-1133">Transmembrane helix</keyword>
<evidence type="ECO:0000256" key="2">
    <source>
        <dbReference type="SAM" id="Phobius"/>
    </source>
</evidence>
<accession>A0A4S1WRV6</accession>
<dbReference type="PROSITE" id="PS51257">
    <property type="entry name" value="PROKAR_LIPOPROTEIN"/>
    <property type="match status" value="1"/>
</dbReference>
<sequence>MYRGVLTIGLLVSLAGCTGGGPTENASIDSMPVTNAAVAGEMIFCREINRRTTRQDCDDLTDTASQAARGTAAFNVPPMTRGKSTMIVLAISLEPPPVAEDAAGGAAGNFADTAVTPENASAAENASAPVETPTTAAMPTPRPPHPGFKGAAPADVVKGLPGETEQYSPLVGRDMRAELIGQGFKIEPRSEASQVLSPGSTTSWEWEVTPLRGSNYVLAVKTAVEGVMANGTRVVLRSTVETRAVNVKVAWYDRVRDGLTEAPDWIKLVTGVLIALAALFAAWWKLVRSAKGEKVEEAKPEAKKE</sequence>